<dbReference type="EMBL" id="LAZR01069571">
    <property type="protein sequence ID" value="KKK47454.1"/>
    <property type="molecule type" value="Genomic_DNA"/>
</dbReference>
<dbReference type="AlphaFoldDB" id="A0A0F8XZR1"/>
<gene>
    <name evidence="1" type="ORF">LCGC14_3155020</name>
</gene>
<name>A0A0F8XZR1_9ZZZZ</name>
<proteinExistence type="predicted"/>
<evidence type="ECO:0000313" key="1">
    <source>
        <dbReference type="EMBL" id="KKK47454.1"/>
    </source>
</evidence>
<sequence>MKIDPINLKRSVIRLYYADLEEVMDGAFRRECPFCLEGILPLHRDDDGKLMSTDRCIGCGQRVQYMDIGIED</sequence>
<accession>A0A0F8XZR1</accession>
<comment type="caution">
    <text evidence="1">The sequence shown here is derived from an EMBL/GenBank/DDBJ whole genome shotgun (WGS) entry which is preliminary data.</text>
</comment>
<organism evidence="1">
    <name type="scientific">marine sediment metagenome</name>
    <dbReference type="NCBI Taxonomy" id="412755"/>
    <lineage>
        <taxon>unclassified sequences</taxon>
        <taxon>metagenomes</taxon>
        <taxon>ecological metagenomes</taxon>
    </lineage>
</organism>
<protein>
    <submittedName>
        <fullName evidence="1">Uncharacterized protein</fullName>
    </submittedName>
</protein>
<reference evidence="1" key="1">
    <citation type="journal article" date="2015" name="Nature">
        <title>Complex archaea that bridge the gap between prokaryotes and eukaryotes.</title>
        <authorList>
            <person name="Spang A."/>
            <person name="Saw J.H."/>
            <person name="Jorgensen S.L."/>
            <person name="Zaremba-Niedzwiedzka K."/>
            <person name="Martijn J."/>
            <person name="Lind A.E."/>
            <person name="van Eijk R."/>
            <person name="Schleper C."/>
            <person name="Guy L."/>
            <person name="Ettema T.J."/>
        </authorList>
    </citation>
    <scope>NUCLEOTIDE SEQUENCE</scope>
</reference>